<keyword evidence="2" id="KW-1185">Reference proteome</keyword>
<proteinExistence type="predicted"/>
<evidence type="ECO:0000313" key="1">
    <source>
        <dbReference type="EMBL" id="KAG8653674.1"/>
    </source>
</evidence>
<organism evidence="1 2">
    <name type="scientific">Manihot esculenta</name>
    <name type="common">Cassava</name>
    <name type="synonym">Jatropha manihot</name>
    <dbReference type="NCBI Taxonomy" id="3983"/>
    <lineage>
        <taxon>Eukaryota</taxon>
        <taxon>Viridiplantae</taxon>
        <taxon>Streptophyta</taxon>
        <taxon>Embryophyta</taxon>
        <taxon>Tracheophyta</taxon>
        <taxon>Spermatophyta</taxon>
        <taxon>Magnoliopsida</taxon>
        <taxon>eudicotyledons</taxon>
        <taxon>Gunneridae</taxon>
        <taxon>Pentapetalae</taxon>
        <taxon>rosids</taxon>
        <taxon>fabids</taxon>
        <taxon>Malpighiales</taxon>
        <taxon>Euphorbiaceae</taxon>
        <taxon>Crotonoideae</taxon>
        <taxon>Manihoteae</taxon>
        <taxon>Manihot</taxon>
    </lineage>
</organism>
<accession>A0ACB7HLP8</accession>
<sequence length="301" mass="34727">MAKQDPSDSELEPEKLSEIEEEDEEDEEGEEEEEPGTPIRNVAKQGISEYEKQRLLRIAENKARIEALGLHKMASSLMGSTQKSSQARKSIQRKWKSKVVEEDDDYRPDDDDDNDDTDDKDDAESDGDEDDEDFVHIQSSSKSHRNKVKDKVPKPKKKVTVQKNLSSADYIDEENEELMRAIALSLKDSAEDATLKERKRDANIQEDARRRKRKKSQFNNRVQITEDELILHFFQFDEAGRGFLTKRDLQRVATAHDFTWTEGELADMIHCFDSDGDGKLSLDDFRKIVCRCNMIRGSENH</sequence>
<reference evidence="2" key="1">
    <citation type="journal article" date="2016" name="Nat. Biotechnol.">
        <title>Sequencing wild and cultivated cassava and related species reveals extensive interspecific hybridization and genetic diversity.</title>
        <authorList>
            <person name="Bredeson J.V."/>
            <person name="Lyons J.B."/>
            <person name="Prochnik S.E."/>
            <person name="Wu G.A."/>
            <person name="Ha C.M."/>
            <person name="Edsinger-Gonzales E."/>
            <person name="Grimwood J."/>
            <person name="Schmutz J."/>
            <person name="Rabbi I.Y."/>
            <person name="Egesi C."/>
            <person name="Nauluvula P."/>
            <person name="Lebot V."/>
            <person name="Ndunguru J."/>
            <person name="Mkamilo G."/>
            <person name="Bart R.S."/>
            <person name="Setter T.L."/>
            <person name="Gleadow R.M."/>
            <person name="Kulakow P."/>
            <person name="Ferguson M.E."/>
            <person name="Rounsley S."/>
            <person name="Rokhsar D.S."/>
        </authorList>
    </citation>
    <scope>NUCLEOTIDE SEQUENCE [LARGE SCALE GENOMIC DNA]</scope>
    <source>
        <strain evidence="2">cv. AM560-2</strain>
    </source>
</reference>
<evidence type="ECO:0000313" key="2">
    <source>
        <dbReference type="Proteomes" id="UP000091857"/>
    </source>
</evidence>
<dbReference type="Proteomes" id="UP000091857">
    <property type="component" value="Chromosome 5"/>
</dbReference>
<name>A0ACB7HLP8_MANES</name>
<dbReference type="EMBL" id="CM004391">
    <property type="protein sequence ID" value="KAG8653674.1"/>
    <property type="molecule type" value="Genomic_DNA"/>
</dbReference>
<gene>
    <name evidence="1" type="ORF">MANES_05G048800v8</name>
</gene>
<comment type="caution">
    <text evidence="1">The sequence shown here is derived from an EMBL/GenBank/DDBJ whole genome shotgun (WGS) entry which is preliminary data.</text>
</comment>
<protein>
    <submittedName>
        <fullName evidence="1">Uncharacterized protein</fullName>
    </submittedName>
</protein>